<keyword evidence="2" id="KW-1185">Reference proteome</keyword>
<dbReference type="AlphaFoldDB" id="A0CZI9"/>
<dbReference type="HOGENOM" id="CLU_941535_0_0_1"/>
<evidence type="ECO:0008006" key="3">
    <source>
        <dbReference type="Google" id="ProtNLM"/>
    </source>
</evidence>
<gene>
    <name evidence="1" type="ORF">GSPATT00011779001</name>
</gene>
<dbReference type="OMA" id="NCTRVSW"/>
<name>A0CZI9_PARTE</name>
<organism evidence="1 2">
    <name type="scientific">Paramecium tetraurelia</name>
    <dbReference type="NCBI Taxonomy" id="5888"/>
    <lineage>
        <taxon>Eukaryota</taxon>
        <taxon>Sar</taxon>
        <taxon>Alveolata</taxon>
        <taxon>Ciliophora</taxon>
        <taxon>Intramacronucleata</taxon>
        <taxon>Oligohymenophorea</taxon>
        <taxon>Peniculida</taxon>
        <taxon>Parameciidae</taxon>
        <taxon>Paramecium</taxon>
    </lineage>
</organism>
<proteinExistence type="predicted"/>
<protein>
    <recommendedName>
        <fullName evidence="3">GYF domain-containing protein</fullName>
    </recommendedName>
</protein>
<evidence type="ECO:0000313" key="1">
    <source>
        <dbReference type="EMBL" id="CAK76206.1"/>
    </source>
</evidence>
<sequence>MDIYFNGQPIQVPENLTFYQLFQYSGLPGNISDKYWQRNGQILLVNQNSLVKDLVQPHNQLQLIDKPQKTIQTFNQQQGNFGNPSIISNQSTLQQKTIPQQIQSNPTPQFVIAQGVFQPQIQIKQVSQNPQSPYQSMQSSNVNLLPQMIYQTPQQNVNDDIFTTVQDPNPKVDDIFSTAYQYSNYETDRQNYLRNKGTSPGNKFLQQKSYGYMFTLDNYGDDLIIEKLDSSFYLKLNNQFSLNLIRQLNIPDKKQKFESNVILDLNCTRVSWIQDLEILAVQFNTGKIIAIQLYMG</sequence>
<dbReference type="EMBL" id="CT868230">
    <property type="protein sequence ID" value="CAK76206.1"/>
    <property type="molecule type" value="Genomic_DNA"/>
</dbReference>
<reference evidence="1 2" key="1">
    <citation type="journal article" date="2006" name="Nature">
        <title>Global trends of whole-genome duplications revealed by the ciliate Paramecium tetraurelia.</title>
        <authorList>
            <consortium name="Genoscope"/>
            <person name="Aury J.-M."/>
            <person name="Jaillon O."/>
            <person name="Duret L."/>
            <person name="Noel B."/>
            <person name="Jubin C."/>
            <person name="Porcel B.M."/>
            <person name="Segurens B."/>
            <person name="Daubin V."/>
            <person name="Anthouard V."/>
            <person name="Aiach N."/>
            <person name="Arnaiz O."/>
            <person name="Billaut A."/>
            <person name="Beisson J."/>
            <person name="Blanc I."/>
            <person name="Bouhouche K."/>
            <person name="Camara F."/>
            <person name="Duharcourt S."/>
            <person name="Guigo R."/>
            <person name="Gogendeau D."/>
            <person name="Katinka M."/>
            <person name="Keller A.-M."/>
            <person name="Kissmehl R."/>
            <person name="Klotz C."/>
            <person name="Koll F."/>
            <person name="Le Moue A."/>
            <person name="Lepere C."/>
            <person name="Malinsky S."/>
            <person name="Nowacki M."/>
            <person name="Nowak J.K."/>
            <person name="Plattner H."/>
            <person name="Poulain J."/>
            <person name="Ruiz F."/>
            <person name="Serrano V."/>
            <person name="Zagulski M."/>
            <person name="Dessen P."/>
            <person name="Betermier M."/>
            <person name="Weissenbach J."/>
            <person name="Scarpelli C."/>
            <person name="Schachter V."/>
            <person name="Sperling L."/>
            <person name="Meyer E."/>
            <person name="Cohen J."/>
            <person name="Wincker P."/>
        </authorList>
    </citation>
    <scope>NUCLEOTIDE SEQUENCE [LARGE SCALE GENOMIC DNA]</scope>
    <source>
        <strain evidence="1 2">Stock d4-2</strain>
    </source>
</reference>
<accession>A0CZI9</accession>
<dbReference type="GeneID" id="5029388"/>
<dbReference type="Proteomes" id="UP000000600">
    <property type="component" value="Unassembled WGS sequence"/>
</dbReference>
<dbReference type="InParanoid" id="A0CZI9"/>
<evidence type="ECO:0000313" key="2">
    <source>
        <dbReference type="Proteomes" id="UP000000600"/>
    </source>
</evidence>
<dbReference type="KEGG" id="ptm:GSPATT00011779001"/>
<dbReference type="RefSeq" id="XP_001443603.1">
    <property type="nucleotide sequence ID" value="XM_001443566.2"/>
</dbReference>
<dbReference type="OrthoDB" id="309259at2759"/>